<evidence type="ECO:0000313" key="9">
    <source>
        <dbReference type="Proteomes" id="UP001516400"/>
    </source>
</evidence>
<evidence type="ECO:0000256" key="6">
    <source>
        <dbReference type="ARBA" id="ARBA00024695"/>
    </source>
</evidence>
<keyword evidence="9" id="KW-1185">Reference proteome</keyword>
<dbReference type="GO" id="GO:0006364">
    <property type="term" value="P:rRNA processing"/>
    <property type="evidence" value="ECO:0007669"/>
    <property type="project" value="UniProtKB-KW"/>
</dbReference>
<feature type="region of interest" description="Disordered" evidence="7">
    <location>
        <begin position="283"/>
        <end position="391"/>
    </location>
</feature>
<evidence type="ECO:0000256" key="1">
    <source>
        <dbReference type="ARBA" id="ARBA00004604"/>
    </source>
</evidence>
<dbReference type="GO" id="GO:0005730">
    <property type="term" value="C:nucleolus"/>
    <property type="evidence" value="ECO:0007669"/>
    <property type="project" value="UniProtKB-SubCell"/>
</dbReference>
<dbReference type="EMBL" id="JABFTP020000021">
    <property type="protein sequence ID" value="KAL3268042.1"/>
    <property type="molecule type" value="Genomic_DNA"/>
</dbReference>
<dbReference type="AlphaFoldDB" id="A0ABD2MNV0"/>
<comment type="function">
    <text evidence="6">Involved in nucleolar processing of pre-18S ribosomal RNA. Has a role in the nuclear export of 40S pre-ribosomal subunit to the cytoplasm.</text>
</comment>
<evidence type="ECO:0000256" key="3">
    <source>
        <dbReference type="ARBA" id="ARBA00022517"/>
    </source>
</evidence>
<feature type="compositionally biased region" description="Acidic residues" evidence="7">
    <location>
        <begin position="338"/>
        <end position="365"/>
    </location>
</feature>
<comment type="subcellular location">
    <subcellularLocation>
        <location evidence="1">Nucleus</location>
        <location evidence="1">Nucleolus</location>
    </subcellularLocation>
</comment>
<feature type="region of interest" description="Disordered" evidence="7">
    <location>
        <begin position="259"/>
        <end position="278"/>
    </location>
</feature>
<organism evidence="8 9">
    <name type="scientific">Cryptolaemus montrouzieri</name>
    <dbReference type="NCBI Taxonomy" id="559131"/>
    <lineage>
        <taxon>Eukaryota</taxon>
        <taxon>Metazoa</taxon>
        <taxon>Ecdysozoa</taxon>
        <taxon>Arthropoda</taxon>
        <taxon>Hexapoda</taxon>
        <taxon>Insecta</taxon>
        <taxon>Pterygota</taxon>
        <taxon>Neoptera</taxon>
        <taxon>Endopterygota</taxon>
        <taxon>Coleoptera</taxon>
        <taxon>Polyphaga</taxon>
        <taxon>Cucujiformia</taxon>
        <taxon>Coccinelloidea</taxon>
        <taxon>Coccinellidae</taxon>
        <taxon>Scymninae</taxon>
        <taxon>Scymnini</taxon>
        <taxon>Cryptolaemus</taxon>
    </lineage>
</organism>
<evidence type="ECO:0000313" key="8">
    <source>
        <dbReference type="EMBL" id="KAL3268042.1"/>
    </source>
</evidence>
<proteinExistence type="inferred from homology"/>
<reference evidence="8 9" key="1">
    <citation type="journal article" date="2021" name="BMC Biol.">
        <title>Horizontally acquired antibacterial genes associated with adaptive radiation of ladybird beetles.</title>
        <authorList>
            <person name="Li H.S."/>
            <person name="Tang X.F."/>
            <person name="Huang Y.H."/>
            <person name="Xu Z.Y."/>
            <person name="Chen M.L."/>
            <person name="Du X.Y."/>
            <person name="Qiu B.Y."/>
            <person name="Chen P.T."/>
            <person name="Zhang W."/>
            <person name="Slipinski A."/>
            <person name="Escalona H.E."/>
            <person name="Waterhouse R.M."/>
            <person name="Zwick A."/>
            <person name="Pang H."/>
        </authorList>
    </citation>
    <scope>NUCLEOTIDE SEQUENCE [LARGE SCALE GENOMIC DNA]</scope>
    <source>
        <strain evidence="8">SYSU2018</strain>
    </source>
</reference>
<feature type="region of interest" description="Disordered" evidence="7">
    <location>
        <begin position="1"/>
        <end position="30"/>
    </location>
</feature>
<gene>
    <name evidence="8" type="ORF">HHI36_007172</name>
</gene>
<dbReference type="Pfam" id="PF04147">
    <property type="entry name" value="Nop14"/>
    <property type="match status" value="1"/>
</dbReference>
<protein>
    <recommendedName>
        <fullName evidence="10">Nucleolar protein 14</fullName>
    </recommendedName>
</protein>
<evidence type="ECO:0008006" key="10">
    <source>
        <dbReference type="Google" id="ProtNLM"/>
    </source>
</evidence>
<dbReference type="PANTHER" id="PTHR23183:SF0">
    <property type="entry name" value="NUCLEOLAR PROTEIN 14"/>
    <property type="match status" value="1"/>
</dbReference>
<accession>A0ABD2MNV0</accession>
<dbReference type="PANTHER" id="PTHR23183">
    <property type="entry name" value="NOP14"/>
    <property type="match status" value="1"/>
</dbReference>
<feature type="compositionally biased region" description="Basic and acidic residues" evidence="7">
    <location>
        <begin position="283"/>
        <end position="307"/>
    </location>
</feature>
<comment type="similarity">
    <text evidence="2">Belongs to the NOP14 family.</text>
</comment>
<sequence length="497" mass="57470">MAKSKNKSRFTSDQVHKKNKHIGTTKLKSPFEVHINNEKLKVLGRKNKHNKGLPGVSRAKAIDKRKKTLLQEYKIQNKSNVFTDRRIGEYNQALSSEEKQMARFAAIRVKSHKKKSIFNLGEDEILTHRGQTLSEIEKFDDPKSEDEDFEDDDVSGKLDKQFVEEAHFGGGVLKKTGIEGAKSHKDLIEQLIFESKKRKAEKQKIKEATLELTEKLDTEWKDLLPLVSKSKKKPEDEPVKPKLEDYDKVMRELKFESRGTVSDRLKSEEEIAKEEKEKLEKLETERLQRMKGITEENSIKHTHRSADDLDDDFVYENEDEVTLSYDKDGQSNFPLNDNVEEKEEEVPQDSEESESEIETDSEDDLSDLKAESSSSEEEEEKQDEAVITKNGLNQHKDIKDDLLKRKDVMDKARNELPYTFSLPKNYEELNSMLIKHSYVHQGIIIERMIKCNHSSLAEGNKDSLGLLFAYLLQYINDIAAESDDEESIKIVFIFLNR</sequence>
<dbReference type="InterPro" id="IPR007276">
    <property type="entry name" value="Nop14"/>
</dbReference>
<evidence type="ECO:0000256" key="2">
    <source>
        <dbReference type="ARBA" id="ARBA00007466"/>
    </source>
</evidence>
<keyword evidence="3" id="KW-0690">Ribosome biogenesis</keyword>
<evidence type="ECO:0000256" key="4">
    <source>
        <dbReference type="ARBA" id="ARBA00022552"/>
    </source>
</evidence>
<dbReference type="Proteomes" id="UP001516400">
    <property type="component" value="Unassembled WGS sequence"/>
</dbReference>
<keyword evidence="4" id="KW-0698">rRNA processing</keyword>
<evidence type="ECO:0000256" key="7">
    <source>
        <dbReference type="SAM" id="MobiDB-lite"/>
    </source>
</evidence>
<feature type="compositionally biased region" description="Acidic residues" evidence="7">
    <location>
        <begin position="308"/>
        <end position="321"/>
    </location>
</feature>
<keyword evidence="5" id="KW-0539">Nucleus</keyword>
<comment type="caution">
    <text evidence="8">The sequence shown here is derived from an EMBL/GenBank/DDBJ whole genome shotgun (WGS) entry which is preliminary data.</text>
</comment>
<name>A0ABD2MNV0_9CUCU</name>
<evidence type="ECO:0000256" key="5">
    <source>
        <dbReference type="ARBA" id="ARBA00023242"/>
    </source>
</evidence>